<dbReference type="PANTHER" id="PTHR43139">
    <property type="entry name" value="SI:DKEY-122A22.2"/>
    <property type="match status" value="1"/>
</dbReference>
<sequence>MKLLSHSNGIHKVDKDKVSKRRVLKKCIIFIVGLLIFGFAIQMITNVFDNERLKSRFKYIRIDGNKMEYKFKKSGDYTVVLDGATGTNIYEWDTVCRELEQTKISTFTYNRRGYGFNDGGETRTPEEQAKDLKALLKKAGAPEPYILVGEEYGSLVTTNFVSLYPDSVAGVVLVNPISEEEIKTNEFKESIKSEYYRSEFEKIGTNFSLTSLLSKMGLTMENNIFKEHLTESELAEFNSFKNNKKYKEAVSNELGNLYKGVSNSQIDGLLSNKPLYLITDNEEDPIKKIGNVAVTTVYKEEIEGSPFSLLDSNTIVNGVNSVLKDAKKTAKKS</sequence>
<dbReference type="InterPro" id="IPR029058">
    <property type="entry name" value="AB_hydrolase_fold"/>
</dbReference>
<dbReference type="EMBL" id="AP024849">
    <property type="protein sequence ID" value="BCZ44373.1"/>
    <property type="molecule type" value="Genomic_DNA"/>
</dbReference>
<gene>
    <name evidence="3" type="ORF">psyc5s11_04400</name>
</gene>
<evidence type="ECO:0000313" key="3">
    <source>
        <dbReference type="EMBL" id="BCZ44373.1"/>
    </source>
</evidence>
<keyword evidence="1" id="KW-0812">Transmembrane</keyword>
<keyword evidence="4" id="KW-1185">Reference proteome</keyword>
<evidence type="ECO:0000313" key="4">
    <source>
        <dbReference type="Proteomes" id="UP000824633"/>
    </source>
</evidence>
<dbReference type="SUPFAM" id="SSF53474">
    <property type="entry name" value="alpha/beta-Hydrolases"/>
    <property type="match status" value="1"/>
</dbReference>
<dbReference type="Pfam" id="PF00561">
    <property type="entry name" value="Abhydrolase_1"/>
    <property type="match status" value="1"/>
</dbReference>
<organism evidence="3 4">
    <name type="scientific">Clostridium gelidum</name>
    <dbReference type="NCBI Taxonomy" id="704125"/>
    <lineage>
        <taxon>Bacteria</taxon>
        <taxon>Bacillati</taxon>
        <taxon>Bacillota</taxon>
        <taxon>Clostridia</taxon>
        <taxon>Eubacteriales</taxon>
        <taxon>Clostridiaceae</taxon>
        <taxon>Clostridium</taxon>
    </lineage>
</organism>
<protein>
    <recommendedName>
        <fullName evidence="2">AB hydrolase-1 domain-containing protein</fullName>
    </recommendedName>
</protein>
<keyword evidence="1" id="KW-0472">Membrane</keyword>
<evidence type="ECO:0000256" key="1">
    <source>
        <dbReference type="SAM" id="Phobius"/>
    </source>
</evidence>
<reference evidence="4" key="1">
    <citation type="submission" date="2021-07" db="EMBL/GenBank/DDBJ databases">
        <title>Complete genome sequencing of a Clostridium isolate.</title>
        <authorList>
            <person name="Ueki A."/>
            <person name="Tonouchi A."/>
        </authorList>
    </citation>
    <scope>NUCLEOTIDE SEQUENCE [LARGE SCALE GENOMIC DNA]</scope>
    <source>
        <strain evidence="4">C5S11</strain>
    </source>
</reference>
<keyword evidence="1" id="KW-1133">Transmembrane helix</keyword>
<dbReference type="RefSeq" id="WP_224036053.1">
    <property type="nucleotide sequence ID" value="NZ_AP024849.1"/>
</dbReference>
<dbReference type="PANTHER" id="PTHR43139:SF52">
    <property type="entry name" value="SI:DKEY-122A22.2"/>
    <property type="match status" value="1"/>
</dbReference>
<evidence type="ECO:0000259" key="2">
    <source>
        <dbReference type="Pfam" id="PF00561"/>
    </source>
</evidence>
<dbReference type="InterPro" id="IPR052370">
    <property type="entry name" value="Meta-cleavage_hydrolase"/>
</dbReference>
<accession>A0ABM7SXQ8</accession>
<proteinExistence type="predicted"/>
<dbReference type="InterPro" id="IPR000073">
    <property type="entry name" value="AB_hydrolase_1"/>
</dbReference>
<feature type="transmembrane region" description="Helical" evidence="1">
    <location>
        <begin position="27"/>
        <end position="48"/>
    </location>
</feature>
<name>A0ABM7SXQ8_9CLOT</name>
<dbReference type="Gene3D" id="3.40.50.1820">
    <property type="entry name" value="alpha/beta hydrolase"/>
    <property type="match status" value="1"/>
</dbReference>
<dbReference type="Proteomes" id="UP000824633">
    <property type="component" value="Chromosome"/>
</dbReference>
<feature type="domain" description="AB hydrolase-1" evidence="2">
    <location>
        <begin position="81"/>
        <end position="191"/>
    </location>
</feature>